<evidence type="ECO:0008006" key="4">
    <source>
        <dbReference type="Google" id="ProtNLM"/>
    </source>
</evidence>
<gene>
    <name evidence="2" type="ORF">SAMN02745129_0395</name>
</gene>
<accession>A0A1M5ZL93</accession>
<organism evidence="2 3">
    <name type="scientific">Ferrimonas marina</name>
    <dbReference type="NCBI Taxonomy" id="299255"/>
    <lineage>
        <taxon>Bacteria</taxon>
        <taxon>Pseudomonadati</taxon>
        <taxon>Pseudomonadota</taxon>
        <taxon>Gammaproteobacteria</taxon>
        <taxon>Alteromonadales</taxon>
        <taxon>Ferrimonadaceae</taxon>
        <taxon>Ferrimonas</taxon>
    </lineage>
</organism>
<feature type="coiled-coil region" evidence="1">
    <location>
        <begin position="67"/>
        <end position="101"/>
    </location>
</feature>
<sequence>MRGLGILLVCLLAGCASDQDRLRESGFSVSYAQGYDDGCHSGRRVAGGEFDHMRRDQMQFDNDSDYRQGWEDAFKVCERDAERVEEEVQNDLRRQQQERQQINP</sequence>
<dbReference type="AlphaFoldDB" id="A0A1M5ZL93"/>
<dbReference type="PROSITE" id="PS51257">
    <property type="entry name" value="PROKAR_LIPOPROTEIN"/>
    <property type="match status" value="1"/>
</dbReference>
<dbReference type="EMBL" id="FQXG01000013">
    <property type="protein sequence ID" value="SHI24931.1"/>
    <property type="molecule type" value="Genomic_DNA"/>
</dbReference>
<protein>
    <recommendedName>
        <fullName evidence="4">Lipoprotein</fullName>
    </recommendedName>
</protein>
<reference evidence="2 3" key="1">
    <citation type="submission" date="2016-11" db="EMBL/GenBank/DDBJ databases">
        <authorList>
            <person name="Jaros S."/>
            <person name="Januszkiewicz K."/>
            <person name="Wedrychowicz H."/>
        </authorList>
    </citation>
    <scope>NUCLEOTIDE SEQUENCE [LARGE SCALE GENOMIC DNA]</scope>
    <source>
        <strain evidence="2 3">DSM 16917</strain>
    </source>
</reference>
<proteinExistence type="predicted"/>
<evidence type="ECO:0000256" key="1">
    <source>
        <dbReference type="SAM" id="Coils"/>
    </source>
</evidence>
<evidence type="ECO:0000313" key="3">
    <source>
        <dbReference type="Proteomes" id="UP000184268"/>
    </source>
</evidence>
<evidence type="ECO:0000313" key="2">
    <source>
        <dbReference type="EMBL" id="SHI24931.1"/>
    </source>
</evidence>
<name>A0A1M5ZL93_9GAMM</name>
<keyword evidence="1" id="KW-0175">Coiled coil</keyword>
<dbReference type="Proteomes" id="UP000184268">
    <property type="component" value="Unassembled WGS sequence"/>
</dbReference>
<dbReference type="RefSeq" id="WP_143165847.1">
    <property type="nucleotide sequence ID" value="NZ_FQXG01000013.1"/>
</dbReference>
<dbReference type="OrthoDB" id="5540985at2"/>
<keyword evidence="3" id="KW-1185">Reference proteome</keyword>